<reference evidence="2" key="1">
    <citation type="submission" date="2016-06" db="EMBL/GenBank/DDBJ databases">
        <authorList>
            <person name="Cuomo C."/>
            <person name="Litvintseva A."/>
            <person name="Heitman J."/>
            <person name="Chen Y."/>
            <person name="Sun S."/>
            <person name="Springer D."/>
            <person name="Dromer F."/>
            <person name="Young S."/>
            <person name="Zeng Q."/>
            <person name="Chapman S."/>
            <person name="Gujja S."/>
            <person name="Saif S."/>
            <person name="Birren B."/>
        </authorList>
    </citation>
    <scope>NUCLEOTIDE SEQUENCE</scope>
    <source>
        <strain evidence="2">CBS 7841</strain>
    </source>
</reference>
<evidence type="ECO:0000256" key="1">
    <source>
        <dbReference type="SAM" id="MobiDB-lite"/>
    </source>
</evidence>
<evidence type="ECO:0000313" key="2">
    <source>
        <dbReference type="EMBL" id="WVN89888.1"/>
    </source>
</evidence>
<protein>
    <submittedName>
        <fullName evidence="2">Uncharacterized protein</fullName>
    </submittedName>
</protein>
<organism evidence="2 3">
    <name type="scientific">Cryptococcus depauperatus CBS 7841</name>
    <dbReference type="NCBI Taxonomy" id="1295531"/>
    <lineage>
        <taxon>Eukaryota</taxon>
        <taxon>Fungi</taxon>
        <taxon>Dikarya</taxon>
        <taxon>Basidiomycota</taxon>
        <taxon>Agaricomycotina</taxon>
        <taxon>Tremellomycetes</taxon>
        <taxon>Tremellales</taxon>
        <taxon>Cryptococcaceae</taxon>
        <taxon>Cryptococcus</taxon>
    </lineage>
</organism>
<feature type="region of interest" description="Disordered" evidence="1">
    <location>
        <begin position="27"/>
        <end position="49"/>
    </location>
</feature>
<dbReference type="GeneID" id="91089327"/>
<dbReference type="AlphaFoldDB" id="A0AAJ8JWR1"/>
<keyword evidence="3" id="KW-1185">Reference proteome</keyword>
<feature type="compositionally biased region" description="Polar residues" evidence="1">
    <location>
        <begin position="27"/>
        <end position="40"/>
    </location>
</feature>
<accession>A0AAJ8JWR1</accession>
<name>A0AAJ8JWR1_9TREE</name>
<dbReference type="Proteomes" id="UP000094043">
    <property type="component" value="Chromosome 6"/>
</dbReference>
<dbReference type="EMBL" id="CP143789">
    <property type="protein sequence ID" value="WVN89888.1"/>
    <property type="molecule type" value="Genomic_DNA"/>
</dbReference>
<evidence type="ECO:0000313" key="3">
    <source>
        <dbReference type="Proteomes" id="UP000094043"/>
    </source>
</evidence>
<proteinExistence type="predicted"/>
<sequence>MWRHVDRVAVDRTTETSLVHRNLSNLFDSRSNPQRSSTPLPSEETINRKKHSYYSPPLIAYHGRDSFPLSLGFSGENTLNTMPPDTLGSFNLCRGPTMSMTGETHLQDVNPYSFLQPNFFLSMIAALPTPSGTMQSGQLSTPGPVSTAPMATASNTYAENTSVTKELQDLDNTILENMSKRKGTHIRTKEELAEDNKLRKTIMNILPTDRRTTIQTNYLRSSRRRTSRENKRRVS</sequence>
<dbReference type="KEGG" id="cdep:91089327"/>
<reference evidence="2" key="3">
    <citation type="submission" date="2024-01" db="EMBL/GenBank/DDBJ databases">
        <authorList>
            <person name="Coelho M.A."/>
            <person name="David-Palma M."/>
            <person name="Shea T."/>
            <person name="Sun S."/>
            <person name="Cuomo C.A."/>
            <person name="Heitman J."/>
        </authorList>
    </citation>
    <scope>NUCLEOTIDE SEQUENCE</scope>
    <source>
        <strain evidence="2">CBS 7841</strain>
    </source>
</reference>
<gene>
    <name evidence="2" type="ORF">L203_105118</name>
</gene>
<dbReference type="RefSeq" id="XP_066070588.1">
    <property type="nucleotide sequence ID" value="XM_066214491.1"/>
</dbReference>
<reference evidence="2" key="2">
    <citation type="journal article" date="2022" name="Elife">
        <title>Obligate sexual reproduction of a homothallic fungus closely related to the Cryptococcus pathogenic species complex.</title>
        <authorList>
            <person name="Passer A.R."/>
            <person name="Clancey S.A."/>
            <person name="Shea T."/>
            <person name="David-Palma M."/>
            <person name="Averette A.F."/>
            <person name="Boekhout T."/>
            <person name="Porcel B.M."/>
            <person name="Nowrousian M."/>
            <person name="Cuomo C.A."/>
            <person name="Sun S."/>
            <person name="Heitman J."/>
            <person name="Coelho M.A."/>
        </authorList>
    </citation>
    <scope>NUCLEOTIDE SEQUENCE</scope>
    <source>
        <strain evidence="2">CBS 7841</strain>
    </source>
</reference>